<accession>A0A1L7SHM8</accession>
<dbReference type="AlphaFoldDB" id="A0A1L7SHM8"/>
<comment type="function">
    <text evidence="2">Probable zinc protease.</text>
</comment>
<dbReference type="Gene3D" id="3.40.390.10">
    <property type="entry name" value="Collagenase (Catalytic Domain)"/>
    <property type="match status" value="1"/>
</dbReference>
<keyword evidence="10" id="KW-1185">Reference proteome</keyword>
<keyword evidence="4" id="KW-0479">Metal-binding</keyword>
<keyword evidence="6" id="KW-1133">Transmembrane helix</keyword>
<feature type="compositionally biased region" description="Basic and acidic residues" evidence="5">
    <location>
        <begin position="296"/>
        <end position="310"/>
    </location>
</feature>
<feature type="compositionally biased region" description="Polar residues" evidence="5">
    <location>
        <begin position="280"/>
        <end position="290"/>
    </location>
</feature>
<dbReference type="Pfam" id="PF13688">
    <property type="entry name" value="Reprolysin_5"/>
    <property type="match status" value="1"/>
</dbReference>
<comment type="caution">
    <text evidence="9">The sequence shown here is derived from an EMBL/GenBank/DDBJ whole genome shotgun (WGS) entry which is preliminary data.</text>
</comment>
<dbReference type="FunFam" id="4.10.70.10:FF:000003">
    <property type="entry name" value="Disintegrin and metalloproteinase domain-containing protein 17"/>
    <property type="match status" value="1"/>
</dbReference>
<dbReference type="PANTHER" id="PTHR11905:SF159">
    <property type="entry name" value="ADAM METALLOPROTEASE"/>
    <property type="match status" value="1"/>
</dbReference>
<evidence type="ECO:0000313" key="9">
    <source>
        <dbReference type="EMBL" id="CVK86021.1"/>
    </source>
</evidence>
<feature type="transmembrane region" description="Helical" evidence="6">
    <location>
        <begin position="81"/>
        <end position="101"/>
    </location>
</feature>
<feature type="region of interest" description="Disordered" evidence="5">
    <location>
        <begin position="274"/>
        <end position="312"/>
    </location>
</feature>
<keyword evidence="4" id="KW-0862">Zinc</keyword>
<feature type="compositionally biased region" description="Polar residues" evidence="5">
    <location>
        <begin position="727"/>
        <end position="738"/>
    </location>
</feature>
<dbReference type="GeneID" id="65085813"/>
<dbReference type="PROSITE" id="PS50215">
    <property type="entry name" value="ADAM_MEPRO"/>
    <property type="match status" value="1"/>
</dbReference>
<evidence type="ECO:0000313" key="10">
    <source>
        <dbReference type="Proteomes" id="UP000184255"/>
    </source>
</evidence>
<reference evidence="10" key="1">
    <citation type="journal article" date="2016" name="Genome Biol. Evol.">
        <title>Comparative 'omics' of the Fusarium fujikuroi species complex highlights differences in genetic potential and metabolite synthesis.</title>
        <authorList>
            <person name="Niehaus E.-M."/>
            <person name="Muensterkoetter M."/>
            <person name="Proctor R.H."/>
            <person name="Brown D.W."/>
            <person name="Sharon A."/>
            <person name="Idan Y."/>
            <person name="Oren-Young L."/>
            <person name="Sieber C.M."/>
            <person name="Novak O."/>
            <person name="Pencik A."/>
            <person name="Tarkowska D."/>
            <person name="Hromadova K."/>
            <person name="Freeman S."/>
            <person name="Maymon M."/>
            <person name="Elazar M."/>
            <person name="Youssef S.A."/>
            <person name="El-Shabrawy E.S.M."/>
            <person name="Shalaby A.B.A."/>
            <person name="Houterman P."/>
            <person name="Brock N.L."/>
            <person name="Burkhardt I."/>
            <person name="Tsavkelova E.A."/>
            <person name="Dickschat J.S."/>
            <person name="Galuszka P."/>
            <person name="Gueldener U."/>
            <person name="Tudzynski B."/>
        </authorList>
    </citation>
    <scope>NUCLEOTIDE SEQUENCE [LARGE SCALE GENOMIC DNA]</scope>
    <source>
        <strain evidence="10">MRC7560</strain>
    </source>
</reference>
<keyword evidence="6" id="KW-0812">Transmembrane</keyword>
<dbReference type="VEuPathDB" id="FungiDB:FMAN_06549"/>
<dbReference type="Pfam" id="PF00200">
    <property type="entry name" value="Disintegrin"/>
    <property type="match status" value="1"/>
</dbReference>
<dbReference type="Proteomes" id="UP000184255">
    <property type="component" value="Unassembled WGS sequence"/>
</dbReference>
<feature type="binding site" evidence="4">
    <location>
        <position position="491"/>
    </location>
    <ligand>
        <name>Zn(2+)</name>
        <dbReference type="ChEBI" id="CHEBI:29105"/>
        <note>catalytic</note>
    </ligand>
</feature>
<feature type="transmembrane region" description="Helical" evidence="6">
    <location>
        <begin position="693"/>
        <end position="717"/>
    </location>
</feature>
<organism evidence="9 10">
    <name type="scientific">Fusarium mangiferae</name>
    <name type="common">Mango malformation disease fungus</name>
    <dbReference type="NCBI Taxonomy" id="192010"/>
    <lineage>
        <taxon>Eukaryota</taxon>
        <taxon>Fungi</taxon>
        <taxon>Dikarya</taxon>
        <taxon>Ascomycota</taxon>
        <taxon>Pezizomycotina</taxon>
        <taxon>Sordariomycetes</taxon>
        <taxon>Hypocreomycetidae</taxon>
        <taxon>Hypocreales</taxon>
        <taxon>Nectriaceae</taxon>
        <taxon>Fusarium</taxon>
        <taxon>Fusarium fujikuroi species complex</taxon>
    </lineage>
</organism>
<feature type="domain" description="Disintegrin" evidence="7">
    <location>
        <begin position="579"/>
        <end position="669"/>
    </location>
</feature>
<dbReference type="SUPFAM" id="SSF57552">
    <property type="entry name" value="Blood coagulation inhibitor (disintegrin)"/>
    <property type="match status" value="1"/>
</dbReference>
<dbReference type="InterPro" id="IPR036436">
    <property type="entry name" value="Disintegrin_dom_sf"/>
</dbReference>
<protein>
    <recommendedName>
        <fullName evidence="3">Disintegrin and metalloproteinase domain-containing protein B</fullName>
    </recommendedName>
</protein>
<dbReference type="PROSITE" id="PS50214">
    <property type="entry name" value="DISINTEGRIN_2"/>
    <property type="match status" value="1"/>
</dbReference>
<keyword evidence="1" id="KW-1015">Disulfide bond</keyword>
<evidence type="ECO:0000256" key="6">
    <source>
        <dbReference type="SAM" id="Phobius"/>
    </source>
</evidence>
<feature type="binding site" evidence="4">
    <location>
        <position position="495"/>
    </location>
    <ligand>
        <name>Zn(2+)</name>
        <dbReference type="ChEBI" id="CHEBI:29105"/>
        <note>catalytic</note>
    </ligand>
</feature>
<dbReference type="GO" id="GO:0006508">
    <property type="term" value="P:proteolysis"/>
    <property type="evidence" value="ECO:0007669"/>
    <property type="project" value="UniProtKB-KW"/>
</dbReference>
<evidence type="ECO:0000256" key="3">
    <source>
        <dbReference type="ARBA" id="ARBA00074021"/>
    </source>
</evidence>
<dbReference type="CDD" id="cd04271">
    <property type="entry name" value="ZnMc_ADAM_fungal"/>
    <property type="match status" value="1"/>
</dbReference>
<dbReference type="SUPFAM" id="SSF55486">
    <property type="entry name" value="Metalloproteases ('zincins'), catalytic domain"/>
    <property type="match status" value="1"/>
</dbReference>
<dbReference type="RefSeq" id="XP_041677697.1">
    <property type="nucleotide sequence ID" value="XM_041826656.1"/>
</dbReference>
<keyword evidence="9" id="KW-0645">Protease</keyword>
<keyword evidence="9" id="KW-0378">Hydrolase</keyword>
<dbReference type="InterPro" id="IPR001590">
    <property type="entry name" value="Peptidase_M12B"/>
</dbReference>
<evidence type="ECO:0000259" key="7">
    <source>
        <dbReference type="PROSITE" id="PS50214"/>
    </source>
</evidence>
<feature type="binding site" evidence="4">
    <location>
        <position position="501"/>
    </location>
    <ligand>
        <name>Zn(2+)</name>
        <dbReference type="ChEBI" id="CHEBI:29105"/>
        <note>catalytic</note>
    </ligand>
</feature>
<dbReference type="InterPro" id="IPR024079">
    <property type="entry name" value="MetalloPept_cat_dom_sf"/>
</dbReference>
<feature type="active site" evidence="4">
    <location>
        <position position="492"/>
    </location>
</feature>
<feature type="domain" description="Peptidase M12B" evidence="8">
    <location>
        <begin position="340"/>
        <end position="551"/>
    </location>
</feature>
<dbReference type="PANTHER" id="PTHR11905">
    <property type="entry name" value="ADAM A DISINTEGRIN AND METALLOPROTEASE DOMAIN"/>
    <property type="match status" value="1"/>
</dbReference>
<comment type="caution">
    <text evidence="4">Lacks conserved residue(s) required for the propagation of feature annotation.</text>
</comment>
<gene>
    <name evidence="9" type="ORF">FMAN_06549</name>
</gene>
<name>A0A1L7SHM8_FUSMA</name>
<evidence type="ECO:0000256" key="4">
    <source>
        <dbReference type="PROSITE-ProRule" id="PRU00276"/>
    </source>
</evidence>
<feature type="region of interest" description="Disordered" evidence="5">
    <location>
        <begin position="727"/>
        <end position="763"/>
    </location>
</feature>
<proteinExistence type="predicted"/>
<dbReference type="InterPro" id="IPR034028">
    <property type="entry name" value="ZnMc_ADAM_fungal"/>
</dbReference>
<evidence type="ECO:0000256" key="2">
    <source>
        <dbReference type="ARBA" id="ARBA00056552"/>
    </source>
</evidence>
<dbReference type="GO" id="GO:0046872">
    <property type="term" value="F:metal ion binding"/>
    <property type="evidence" value="ECO:0007669"/>
    <property type="project" value="UniProtKB-KW"/>
</dbReference>
<keyword evidence="6" id="KW-0472">Membrane</keyword>
<evidence type="ECO:0000259" key="8">
    <source>
        <dbReference type="PROSITE" id="PS50215"/>
    </source>
</evidence>
<dbReference type="Gene3D" id="4.10.70.10">
    <property type="entry name" value="Disintegrin domain"/>
    <property type="match status" value="1"/>
</dbReference>
<dbReference type="EMBL" id="FCQH01000002">
    <property type="protein sequence ID" value="CVK86021.1"/>
    <property type="molecule type" value="Genomic_DNA"/>
</dbReference>
<evidence type="ECO:0000256" key="5">
    <source>
        <dbReference type="SAM" id="MobiDB-lite"/>
    </source>
</evidence>
<sequence>MEIAVKRTLAQPALRNLCNKEKSHYLNYEARVAQLPWKKERVQSPCHRWGHAALKLLNPTSDLHIWFSNIPLCHARSKGSVTVNICGLLIAMSLLTFFLIFSQVCSFYSVQALSVARDTIDRSSTIEKLDFSQSPHTLDSASSFQVGFEVPYERQRITLNLQPSRNVVSRLTTVQHLNSTDKHGVITDIQSQRPLLYKGAAFVNDIEKQTQRRVGWARVMVRYRQGRHVIEGTFTNDGTYHHISLDSNYRQARQIQDGQLEKRSGRMVVWKQTMDESDGALSQRSSSDEPTCQAHRYNDRRRQTSDDQATHHPLLARQDVNDWFDPRDVIGSTEGCPNSRRVALIGIAADCSYTAEFDNMQDARDNIIAQVNTASQVYEDTFNIALAIQNLTISDPSCPSDAPRSMPWNLPCTANVDINDRLNLFTQWRGRLRDDNAVWSLFSACRSGSTVGIAWIGSLCNRSRGSSWGRGGTASANVVVRTASEWQVFAHELAHNLGASHDCTSGDCGTSGYSPSDDCCPRSETTCDARNQYIMNPQSSPGLEEFSPCTIGTICTGIGEEHVDTSCLVSEDEVPDVNDSQCGNGIVEPGESCDCGGEDRCPADSCCNPSTCQLRSGAECDPLTDGCCTDECRVASSGLVCRESTSSCDPEETCNGSSSQCPVDVQNCDDDGDSGSRGGGGSSGSWFDRNRTAVIATAASVGGVILILVLCVIFSCIRKRRRRQRGTQLQSGNISDGSNAPALEHTTGVTQMPSAPRLVHRYA</sequence>
<dbReference type="SMART" id="SM00050">
    <property type="entry name" value="DISIN"/>
    <property type="match status" value="1"/>
</dbReference>
<evidence type="ECO:0000256" key="1">
    <source>
        <dbReference type="ARBA" id="ARBA00023157"/>
    </source>
</evidence>
<dbReference type="InterPro" id="IPR001762">
    <property type="entry name" value="Disintegrin_dom"/>
</dbReference>
<dbReference type="GO" id="GO:0004222">
    <property type="term" value="F:metalloendopeptidase activity"/>
    <property type="evidence" value="ECO:0007669"/>
    <property type="project" value="InterPro"/>
</dbReference>